<evidence type="ECO:0000256" key="1">
    <source>
        <dbReference type="ARBA" id="ARBA00009670"/>
    </source>
</evidence>
<dbReference type="SUPFAM" id="SSF56112">
    <property type="entry name" value="Protein kinase-like (PK-like)"/>
    <property type="match status" value="1"/>
</dbReference>
<dbReference type="EMBL" id="LN483326">
    <property type="protein sequence ID" value="CDZ98187.1"/>
    <property type="molecule type" value="Genomic_DNA"/>
</dbReference>
<dbReference type="InterPro" id="IPR004147">
    <property type="entry name" value="ABC1_dom"/>
</dbReference>
<dbReference type="CDD" id="cd13969">
    <property type="entry name" value="ADCK1-like"/>
    <property type="match status" value="1"/>
</dbReference>
<proteinExistence type="inferred from homology"/>
<evidence type="ECO:0000313" key="3">
    <source>
        <dbReference type="EMBL" id="CDZ98187.1"/>
    </source>
</evidence>
<dbReference type="InterPro" id="IPR045307">
    <property type="entry name" value="ADCK1_dom"/>
</dbReference>
<name>A0A0F7SMI3_PHARH</name>
<dbReference type="InterPro" id="IPR051130">
    <property type="entry name" value="Mito_struct-func_regulator"/>
</dbReference>
<sequence>MVFPERPLPKVVRPLPSQKHLFPTPPWIKYTVRKPYSIGWIIGGTVAGLYIYDNKFQASTGVRTIRTLWTGLVVTLDFKWNFSPGKSEKINELHERTATRVSNLINENAGLYIKLGQQLGTQAAVLPPAYRKPFSSFSDAAPVVSFDEILPVFIKEFGAHPDELFDSFERTPIASASIAQVHKAKLKDGREVAVKVQKPAIEKQVEWDLWSYRTMMWCMQAVFDYPTYFVASYVSEQMRRETDFRIEADNSRRTDQFLSKTPSLQGQVYIPKVYPQYSGERIMTMEYVNGCRINDREQLDKWDFRGGLRRTMDIVLDLFACQTFEWGWVHCDPHPGNILVRPNPENPRYPQVILIDHGLYIPLSEKFRTEYSALWRSLFVLDIGTIEKTARAWGVTFDSDMFASAILLRPTRLRASKKAPKSEEILKREQMTEYELQVDMKRRLKALLENEQLIPRELIFLVRAQRMLQAANQGLGSPSNRVNITAKWAAKGYALTSPTANQSIYQVGLSAYLRDLQQIWLFEATLKLIDIGFWTNKLYQWVTELVTGKTEGGLEERLQKQFEAMAKEEFGIDLDETAAFEG</sequence>
<keyword evidence="3" id="KW-0418">Kinase</keyword>
<dbReference type="PANTHER" id="PTHR43173">
    <property type="entry name" value="ABC1 FAMILY PROTEIN"/>
    <property type="match status" value="1"/>
</dbReference>
<reference evidence="3" key="1">
    <citation type="submission" date="2014-08" db="EMBL/GenBank/DDBJ databases">
        <authorList>
            <person name="Sharma Rahul"/>
            <person name="Thines Marco"/>
        </authorList>
    </citation>
    <scope>NUCLEOTIDE SEQUENCE</scope>
</reference>
<dbReference type="PANTHER" id="PTHR43173:SF37">
    <property type="entry name" value="ABC1 FAMILY PROTEIN C10F6.14C"/>
    <property type="match status" value="1"/>
</dbReference>
<organism evidence="3">
    <name type="scientific">Phaffia rhodozyma</name>
    <name type="common">Yeast</name>
    <name type="synonym">Xanthophyllomyces dendrorhous</name>
    <dbReference type="NCBI Taxonomy" id="264483"/>
    <lineage>
        <taxon>Eukaryota</taxon>
        <taxon>Fungi</taxon>
        <taxon>Dikarya</taxon>
        <taxon>Basidiomycota</taxon>
        <taxon>Agaricomycotina</taxon>
        <taxon>Tremellomycetes</taxon>
        <taxon>Cystofilobasidiales</taxon>
        <taxon>Mrakiaceae</taxon>
        <taxon>Phaffia</taxon>
    </lineage>
</organism>
<evidence type="ECO:0000259" key="2">
    <source>
        <dbReference type="Pfam" id="PF03109"/>
    </source>
</evidence>
<comment type="similarity">
    <text evidence="1">Belongs to the protein kinase superfamily. ADCK protein kinase family.</text>
</comment>
<dbReference type="GO" id="GO:0016301">
    <property type="term" value="F:kinase activity"/>
    <property type="evidence" value="ECO:0007669"/>
    <property type="project" value="UniProtKB-KW"/>
</dbReference>
<dbReference type="Pfam" id="PF03109">
    <property type="entry name" value="ABC1"/>
    <property type="match status" value="1"/>
</dbReference>
<keyword evidence="3" id="KW-0808">Transferase</keyword>
<protein>
    <submittedName>
        <fullName evidence="3">Predicted unusual protein kinase</fullName>
    </submittedName>
</protein>
<dbReference type="InterPro" id="IPR011009">
    <property type="entry name" value="Kinase-like_dom_sf"/>
</dbReference>
<feature type="domain" description="ABC1 atypical kinase-like" evidence="2">
    <location>
        <begin position="138"/>
        <end position="387"/>
    </location>
</feature>
<accession>A0A0F7SMI3</accession>
<dbReference type="AlphaFoldDB" id="A0A0F7SMI3"/>